<reference evidence="8 9" key="1">
    <citation type="submission" date="2016-10" db="EMBL/GenBank/DDBJ databases">
        <authorList>
            <person name="de Groot N.N."/>
        </authorList>
    </citation>
    <scope>NUCLEOTIDE SEQUENCE [LARGE SCALE GENOMIC DNA]</scope>
    <source>
        <strain evidence="8 9">DSM 12272</strain>
    </source>
</reference>
<accession>A0A1H0L621</accession>
<evidence type="ECO:0000313" key="8">
    <source>
        <dbReference type="EMBL" id="SDO63411.1"/>
    </source>
</evidence>
<dbReference type="RefSeq" id="WP_089964613.1">
    <property type="nucleotide sequence ID" value="NZ_FNJM01000001.1"/>
</dbReference>
<proteinExistence type="inferred from homology"/>
<dbReference type="OrthoDB" id="5635021at2"/>
<dbReference type="Proteomes" id="UP000198597">
    <property type="component" value="Unassembled WGS sequence"/>
</dbReference>
<evidence type="ECO:0000256" key="3">
    <source>
        <dbReference type="ARBA" id="ARBA00022692"/>
    </source>
</evidence>
<evidence type="ECO:0000313" key="9">
    <source>
        <dbReference type="Proteomes" id="UP000198597"/>
    </source>
</evidence>
<keyword evidence="3 6" id="KW-0812">Transmembrane</keyword>
<feature type="transmembrane region" description="Helical" evidence="6">
    <location>
        <begin position="31"/>
        <end position="52"/>
    </location>
</feature>
<feature type="domain" description="Lipid desaturase" evidence="7">
    <location>
        <begin position="69"/>
        <end position="215"/>
    </location>
</feature>
<feature type="transmembrane region" description="Helical" evidence="6">
    <location>
        <begin position="58"/>
        <end position="79"/>
    </location>
</feature>
<evidence type="ECO:0000256" key="6">
    <source>
        <dbReference type="SAM" id="Phobius"/>
    </source>
</evidence>
<dbReference type="EMBL" id="FNJM01000001">
    <property type="protein sequence ID" value="SDO63411.1"/>
    <property type="molecule type" value="Genomic_DNA"/>
</dbReference>
<keyword evidence="4 6" id="KW-1133">Transmembrane helix</keyword>
<dbReference type="Pfam" id="PF10520">
    <property type="entry name" value="Lipid_desat"/>
    <property type="match status" value="1"/>
</dbReference>
<gene>
    <name evidence="8" type="ORF">SAMN04488529_1015</name>
</gene>
<evidence type="ECO:0000256" key="5">
    <source>
        <dbReference type="ARBA" id="ARBA00023136"/>
    </source>
</evidence>
<keyword evidence="9" id="KW-1185">Reference proteome</keyword>
<name>A0A1H0L621_9CLOT</name>
<organism evidence="8 9">
    <name type="scientific">Clostridium gasigenes</name>
    <dbReference type="NCBI Taxonomy" id="94869"/>
    <lineage>
        <taxon>Bacteria</taxon>
        <taxon>Bacillati</taxon>
        <taxon>Bacillota</taxon>
        <taxon>Clostridia</taxon>
        <taxon>Eubacteriales</taxon>
        <taxon>Clostridiaceae</taxon>
        <taxon>Clostridium</taxon>
    </lineage>
</organism>
<evidence type="ECO:0000259" key="7">
    <source>
        <dbReference type="Pfam" id="PF10520"/>
    </source>
</evidence>
<evidence type="ECO:0000256" key="1">
    <source>
        <dbReference type="ARBA" id="ARBA00004141"/>
    </source>
</evidence>
<comment type="subcellular location">
    <subcellularLocation>
        <location evidence="1">Membrane</location>
        <topology evidence="1">Multi-pass membrane protein</topology>
    </subcellularLocation>
</comment>
<keyword evidence="5 6" id="KW-0472">Membrane</keyword>
<comment type="similarity">
    <text evidence="2">Belongs to the fatty acid desaturase CarF family.</text>
</comment>
<evidence type="ECO:0000256" key="4">
    <source>
        <dbReference type="ARBA" id="ARBA00022989"/>
    </source>
</evidence>
<protein>
    <submittedName>
        <fullName evidence="8">B domain of TMEM189, localisation domain</fullName>
    </submittedName>
</protein>
<evidence type="ECO:0000256" key="2">
    <source>
        <dbReference type="ARBA" id="ARBA00007620"/>
    </source>
</evidence>
<feature type="transmembrane region" description="Helical" evidence="6">
    <location>
        <begin position="126"/>
        <end position="142"/>
    </location>
</feature>
<feature type="transmembrane region" description="Helical" evidence="6">
    <location>
        <begin position="148"/>
        <end position="169"/>
    </location>
</feature>
<sequence length="247" mass="28682">MDLKMTNNTELKQKQFIAAMELYEDKRIYKLFGKFISTVNISLQIIIAYVVIPINIGIWWQVFSFIVAYFLTDFINGLVHMYMDNNENYKSVAGPLIASFHLHHKTPLYKKNNLLLVYFNESGSKIWLSGFLIIVSIVMSIFNINRIILYIILYFSILSSVAEVAHYLCHGSNTRLVIFLGRSHLLLDKHHHGRHHIEDNVNYAFLNGMSDPLINIIAKRFYCGYKNTTDKHYAYYKGKGTKNRGQA</sequence>
<dbReference type="AlphaFoldDB" id="A0A1H0L621"/>
<dbReference type="GO" id="GO:0016020">
    <property type="term" value="C:membrane"/>
    <property type="evidence" value="ECO:0007669"/>
    <property type="project" value="UniProtKB-SubCell"/>
</dbReference>
<dbReference type="InterPro" id="IPR019547">
    <property type="entry name" value="Lipid_desat"/>
</dbReference>